<dbReference type="GO" id="GO:0008289">
    <property type="term" value="F:lipid binding"/>
    <property type="evidence" value="ECO:0007669"/>
    <property type="project" value="UniProtKB-KW"/>
</dbReference>
<evidence type="ECO:0000256" key="3">
    <source>
        <dbReference type="ARBA" id="ARBA00023121"/>
    </source>
</evidence>
<evidence type="ECO:0000313" key="5">
    <source>
        <dbReference type="EMBL" id="CAI5450930.1"/>
    </source>
</evidence>
<dbReference type="InterPro" id="IPR012674">
    <property type="entry name" value="Calycin"/>
</dbReference>
<sequence>MTETREVPNKFFGRYELEKSENFDEFLSSKGVNWLIRQLIKRAGLTKIIESNQEKNGRYNFENLTSKKNTNYQGWELGKQFEGDGLDGNKHQITFDFKDEVLSEHHIRLNEPTTSAETYYYTIDENNQLVMKMENNGIVCRRWFKKVEEKQ</sequence>
<organism evidence="5 6">
    <name type="scientific">Caenorhabditis angaria</name>
    <dbReference type="NCBI Taxonomy" id="860376"/>
    <lineage>
        <taxon>Eukaryota</taxon>
        <taxon>Metazoa</taxon>
        <taxon>Ecdysozoa</taxon>
        <taxon>Nematoda</taxon>
        <taxon>Chromadorea</taxon>
        <taxon>Rhabditida</taxon>
        <taxon>Rhabditina</taxon>
        <taxon>Rhabditomorpha</taxon>
        <taxon>Rhabditoidea</taxon>
        <taxon>Rhabditidae</taxon>
        <taxon>Peloderinae</taxon>
        <taxon>Caenorhabditis</taxon>
    </lineage>
</organism>
<protein>
    <recommendedName>
        <fullName evidence="4">Cytosolic fatty-acid binding proteins domain-containing protein</fullName>
    </recommendedName>
</protein>
<dbReference type="InterPro" id="IPR040094">
    <property type="entry name" value="Lbp1-4"/>
</dbReference>
<dbReference type="InterPro" id="IPR000463">
    <property type="entry name" value="Fatty_acid-bd"/>
</dbReference>
<proteinExistence type="inferred from homology"/>
<dbReference type="PROSITE" id="PS00214">
    <property type="entry name" value="FABP"/>
    <property type="match status" value="1"/>
</dbReference>
<evidence type="ECO:0000256" key="1">
    <source>
        <dbReference type="ARBA" id="ARBA00008390"/>
    </source>
</evidence>
<evidence type="ECO:0000256" key="2">
    <source>
        <dbReference type="ARBA" id="ARBA00022448"/>
    </source>
</evidence>
<dbReference type="Proteomes" id="UP001152747">
    <property type="component" value="Unassembled WGS sequence"/>
</dbReference>
<name>A0A9P1ITF7_9PELO</name>
<evidence type="ECO:0000259" key="4">
    <source>
        <dbReference type="PROSITE" id="PS00214"/>
    </source>
</evidence>
<gene>
    <name evidence="5" type="ORF">CAMP_LOCUS13567</name>
</gene>
<evidence type="ECO:0000313" key="6">
    <source>
        <dbReference type="Proteomes" id="UP001152747"/>
    </source>
</evidence>
<accession>A0A9P1ITF7</accession>
<dbReference type="CDD" id="cd00742">
    <property type="entry name" value="FABP"/>
    <property type="match status" value="1"/>
</dbReference>
<keyword evidence="3" id="KW-0446">Lipid-binding</keyword>
<comment type="caution">
    <text evidence="5">The sequence shown here is derived from an EMBL/GenBank/DDBJ whole genome shotgun (WGS) entry which is preliminary data.</text>
</comment>
<dbReference type="PANTHER" id="PTHR22725">
    <property type="entry name" value="FATTY ACID-BINDING PROTEIN HOMOLOG 1-RELATED-RELATED"/>
    <property type="match status" value="1"/>
</dbReference>
<keyword evidence="6" id="KW-1185">Reference proteome</keyword>
<feature type="domain" description="Cytosolic fatty-acid binding proteins" evidence="4">
    <location>
        <begin position="13"/>
        <end position="30"/>
    </location>
</feature>
<dbReference type="AlphaFoldDB" id="A0A9P1ITF7"/>
<dbReference type="EMBL" id="CANHGI010000005">
    <property type="protein sequence ID" value="CAI5450930.1"/>
    <property type="molecule type" value="Genomic_DNA"/>
</dbReference>
<dbReference type="PRINTS" id="PR00178">
    <property type="entry name" value="FATTYACIDBP"/>
</dbReference>
<reference evidence="5" key="1">
    <citation type="submission" date="2022-11" db="EMBL/GenBank/DDBJ databases">
        <authorList>
            <person name="Kikuchi T."/>
        </authorList>
    </citation>
    <scope>NUCLEOTIDE SEQUENCE</scope>
    <source>
        <strain evidence="5">PS1010</strain>
    </source>
</reference>
<dbReference type="SUPFAM" id="SSF50814">
    <property type="entry name" value="Lipocalins"/>
    <property type="match status" value="1"/>
</dbReference>
<comment type="similarity">
    <text evidence="1">Belongs to the calycin superfamily. Fatty-acid binding protein (FABP) family.</text>
</comment>
<keyword evidence="2" id="KW-0813">Transport</keyword>
<dbReference type="PANTHER" id="PTHR22725:SF4">
    <property type="entry name" value="FATTY ACID-BINDING PROTEIN HOMOLOG 4"/>
    <property type="match status" value="1"/>
</dbReference>
<dbReference type="OrthoDB" id="412780at2759"/>
<dbReference type="Gene3D" id="2.40.128.20">
    <property type="match status" value="1"/>
</dbReference>